<sequence length="316" mass="33853">MLPRFWTRAPHAPLSHGPTSYSVSPAAAEALQGRVKENIFLTAAVSFGKAHHTIPVAVEILEASTQVQQVFHANCSGSRCVCLALLPGPKAPNLAKAWTAAERGQQSRASGHNPPKRRTSVRCPGASWDPPPLLSLLRLATSPSECKLCALIGQKACDIASCTLTDIGCEMHDGFSRQRSAVLLVQQAQNSGALVHLLTNRRHPRPPRSWPGVHTGCLRGAASHSSRERSSIRKDAGPSLDSKSPGGEPVIGPRAQNTLQTDKTQTQTGVFQGEALTHFRVKTEQPPLQASGHNAVSGDFTQGCRCLSKFTRKLLP</sequence>
<evidence type="ECO:0000313" key="1">
    <source>
        <dbReference type="EMBL" id="KAI4586033.1"/>
    </source>
</evidence>
<keyword evidence="2" id="KW-1185">Reference proteome</keyword>
<name>A0ACB9V8I2_9CETA</name>
<reference evidence="1" key="1">
    <citation type="submission" date="2022-03" db="EMBL/GenBank/DDBJ databases">
        <title>Genomic analyses of argali, domestic sheep and their hybrids provide insights into chromosomal evolution, heterosis and genetic basis of agronomic traits.</title>
        <authorList>
            <person name="Li M."/>
        </authorList>
    </citation>
    <scope>NUCLEOTIDE SEQUENCE</scope>
    <source>
        <strain evidence="1">F1 hybrid</strain>
    </source>
</reference>
<proteinExistence type="predicted"/>
<comment type="caution">
    <text evidence="1">The sequence shown here is derived from an EMBL/GenBank/DDBJ whole genome shotgun (WGS) entry which is preliminary data.</text>
</comment>
<evidence type="ECO:0000313" key="2">
    <source>
        <dbReference type="Proteomes" id="UP001057279"/>
    </source>
</evidence>
<protein>
    <submittedName>
        <fullName evidence="1">Uncharacterized protein</fullName>
    </submittedName>
</protein>
<dbReference type="Proteomes" id="UP001057279">
    <property type="component" value="Linkage Group LG03"/>
</dbReference>
<organism evidence="1 2">
    <name type="scientific">Ovis ammon polii x Ovis aries</name>
    <dbReference type="NCBI Taxonomy" id="2918886"/>
    <lineage>
        <taxon>Eukaryota</taxon>
        <taxon>Metazoa</taxon>
        <taxon>Chordata</taxon>
        <taxon>Craniata</taxon>
        <taxon>Vertebrata</taxon>
        <taxon>Euteleostomi</taxon>
        <taxon>Mammalia</taxon>
        <taxon>Eutheria</taxon>
        <taxon>Laurasiatheria</taxon>
        <taxon>Artiodactyla</taxon>
        <taxon>Ruminantia</taxon>
        <taxon>Pecora</taxon>
        <taxon>Bovidae</taxon>
        <taxon>Caprinae</taxon>
        <taxon>Ovis</taxon>
    </lineage>
</organism>
<gene>
    <name evidence="1" type="ORF">MJG53_003820</name>
</gene>
<accession>A0ACB9V8I2</accession>
<dbReference type="EMBL" id="CM043028">
    <property type="protein sequence ID" value="KAI4586033.1"/>
    <property type="molecule type" value="Genomic_DNA"/>
</dbReference>